<dbReference type="eggNOG" id="COG1649">
    <property type="taxonomic scope" value="Bacteria"/>
</dbReference>
<accession>I7A023</accession>
<dbReference type="PROSITE" id="PS50853">
    <property type="entry name" value="FN3"/>
    <property type="match status" value="1"/>
</dbReference>
<dbReference type="Pfam" id="PF18370">
    <property type="entry name" value="RGI_lyase"/>
    <property type="match status" value="1"/>
</dbReference>
<dbReference type="InterPro" id="IPR028994">
    <property type="entry name" value="Integrin_alpha_N"/>
</dbReference>
<keyword evidence="4" id="KW-1185">Reference proteome</keyword>
<dbReference type="InterPro" id="IPR034641">
    <property type="entry name" value="RGL11"/>
</dbReference>
<dbReference type="Gene3D" id="2.60.40.10">
    <property type="entry name" value="Immunoglobulins"/>
    <property type="match status" value="3"/>
</dbReference>
<dbReference type="Pfam" id="PF18962">
    <property type="entry name" value="Por_Secre_tail"/>
    <property type="match status" value="1"/>
</dbReference>
<evidence type="ECO:0000259" key="1">
    <source>
        <dbReference type="PROSITE" id="PS50853"/>
    </source>
</evidence>
<dbReference type="InterPro" id="IPR008979">
    <property type="entry name" value="Galactose-bd-like_sf"/>
</dbReference>
<dbReference type="InterPro" id="IPR041624">
    <property type="entry name" value="RGI_lyase"/>
</dbReference>
<dbReference type="Pfam" id="PF21348">
    <property type="entry name" value="RGL11_C"/>
    <property type="match status" value="1"/>
</dbReference>
<protein>
    <submittedName>
        <fullName evidence="3">Carbohydrate binding module (Family 6)</fullName>
    </submittedName>
</protein>
<dbReference type="PANTHER" id="PTHR43118:SF1">
    <property type="entry name" value="RHAMNOGALACTURONAN LYASE (EUROFUNG)"/>
    <property type="match status" value="1"/>
</dbReference>
<dbReference type="SUPFAM" id="SSF49265">
    <property type="entry name" value="Fibronectin type III"/>
    <property type="match status" value="1"/>
</dbReference>
<dbReference type="Gene3D" id="2.60.40.4070">
    <property type="match status" value="1"/>
</dbReference>
<feature type="domain" description="CBM6" evidence="2">
    <location>
        <begin position="787"/>
        <end position="909"/>
    </location>
</feature>
<dbReference type="eggNOG" id="COG4733">
    <property type="taxonomic scope" value="Bacteria"/>
</dbReference>
<dbReference type="InterPro" id="IPR026444">
    <property type="entry name" value="Secre_tail"/>
</dbReference>
<dbReference type="HOGENOM" id="CLU_296622_0_0_10"/>
<dbReference type="OrthoDB" id="9802318at2"/>
<dbReference type="SUPFAM" id="SSF49785">
    <property type="entry name" value="Galactose-binding domain-like"/>
    <property type="match status" value="1"/>
</dbReference>
<dbReference type="eggNOG" id="COG3250">
    <property type="taxonomic scope" value="Bacteria"/>
</dbReference>
<dbReference type="AlphaFoldDB" id="I7A023"/>
<dbReference type="EMBL" id="CP003557">
    <property type="protein sequence ID" value="AFN73331.1"/>
    <property type="molecule type" value="Genomic_DNA"/>
</dbReference>
<dbReference type="PANTHER" id="PTHR43118">
    <property type="entry name" value="RHAMNOGALACTURONAN LYASE (EUROFUNG)"/>
    <property type="match status" value="1"/>
</dbReference>
<dbReference type="SMART" id="SM00060">
    <property type="entry name" value="FN3"/>
    <property type="match status" value="2"/>
</dbReference>
<evidence type="ECO:0000259" key="2">
    <source>
        <dbReference type="PROSITE" id="PS51175"/>
    </source>
</evidence>
<dbReference type="NCBIfam" id="TIGR04183">
    <property type="entry name" value="Por_Secre_tail"/>
    <property type="match status" value="1"/>
</dbReference>
<evidence type="ECO:0000313" key="3">
    <source>
        <dbReference type="EMBL" id="AFN73331.1"/>
    </source>
</evidence>
<dbReference type="CDD" id="cd00063">
    <property type="entry name" value="FN3"/>
    <property type="match status" value="1"/>
</dbReference>
<reference evidence="3 4" key="1">
    <citation type="journal article" date="2013" name="PLoS ONE">
        <title>Genomic analysis of Melioribacter roseus, facultatively anaerobic organotrophic bacterium representing a novel deep lineage within Bacteriodetes/Chlorobi group.</title>
        <authorList>
            <person name="Kadnikov V.V."/>
            <person name="Mardanov A.V."/>
            <person name="Podosokorskaya O.A."/>
            <person name="Gavrilov S.N."/>
            <person name="Kublanov I.V."/>
            <person name="Beletsky A.V."/>
            <person name="Bonch-Osmolovskaya E.A."/>
            <person name="Ravin N.V."/>
        </authorList>
    </citation>
    <scope>NUCLEOTIDE SEQUENCE [LARGE SCALE GENOMIC DNA]</scope>
    <source>
        <strain evidence="4">JCM 17771 / P3M-2</strain>
    </source>
</reference>
<dbReference type="Proteomes" id="UP000009011">
    <property type="component" value="Chromosome"/>
</dbReference>
<organism evidence="3 4">
    <name type="scientific">Melioribacter roseus (strain DSM 23840 / JCM 17771 / VKM B-2668 / P3M-2)</name>
    <dbReference type="NCBI Taxonomy" id="1191523"/>
    <lineage>
        <taxon>Bacteria</taxon>
        <taxon>Pseudomonadati</taxon>
        <taxon>Ignavibacteriota</taxon>
        <taxon>Ignavibacteria</taxon>
        <taxon>Ignavibacteriales</taxon>
        <taxon>Melioribacteraceae</taxon>
        <taxon>Melioribacter</taxon>
    </lineage>
</organism>
<dbReference type="InterPro" id="IPR013783">
    <property type="entry name" value="Ig-like_fold"/>
</dbReference>
<dbReference type="PROSITE" id="PS51175">
    <property type="entry name" value="CBM6"/>
    <property type="match status" value="1"/>
</dbReference>
<dbReference type="InterPro" id="IPR003961">
    <property type="entry name" value="FN3_dom"/>
</dbReference>
<dbReference type="eggNOG" id="COG3401">
    <property type="taxonomic scope" value="Bacteria"/>
</dbReference>
<proteinExistence type="predicted"/>
<dbReference type="STRING" id="1191523.MROS_0087"/>
<evidence type="ECO:0000313" key="4">
    <source>
        <dbReference type="Proteomes" id="UP000009011"/>
    </source>
</evidence>
<dbReference type="PATRIC" id="fig|1191523.3.peg.90"/>
<dbReference type="InterPro" id="IPR049366">
    <property type="entry name" value="RGL11_C"/>
</dbReference>
<dbReference type="CDD" id="cd10318">
    <property type="entry name" value="RGL11"/>
    <property type="match status" value="1"/>
</dbReference>
<dbReference type="InterPro" id="IPR036116">
    <property type="entry name" value="FN3_sf"/>
</dbReference>
<dbReference type="KEGG" id="mro:MROS_0087"/>
<dbReference type="InterPro" id="IPR005084">
    <property type="entry name" value="CBM6"/>
</dbReference>
<dbReference type="GO" id="GO:0030246">
    <property type="term" value="F:carbohydrate binding"/>
    <property type="evidence" value="ECO:0007669"/>
    <property type="project" value="InterPro"/>
</dbReference>
<gene>
    <name evidence="3" type="ordered locus">MROS_0087</name>
</gene>
<feature type="domain" description="Fibronectin type-III" evidence="1">
    <location>
        <begin position="600"/>
        <end position="693"/>
    </location>
</feature>
<sequence length="1017" mass="112316">MKFLMRVILYVNIVLTGASINIIGQSFQHENLDRGVVAVPAENGGIYIGWRLLADDPDSIKFNVYRGDIKINDIPVESSTNFVDSTGTLNDKYKIVSVIDGTELNASEEVTPWENLYKTIPLQRPQGGRTPDGVDYTYSPNDASVADLDGDGQYEIVLKWDPSNSKDNSQSGYTGNVYLDGIELDGTLLWRIDLGRNIRAGAHYTQFMVYDLDGDGRAELACKTADGAIDGEGNVIGDPNADYRNSSGYILSGPEYFTIFDGMTGKALATTDYLPPRGNVSLWGDSYGNRVDRFLACVAYLDGERPSVVMCRGYYTRTVLAAWDWRDGQLTSRWIFDTNNGYPAYAGQGNHNLSVADLDGDGKDEIVYGAMAVDDDGTGLWNSRLGHGDALHVSDIDPNRPGLEVWGIHENAQVGSALLDGKTGEIIWGTGPADVGRGVSANLDDSYEGMECWGGTDGLRSATNLKVGPNPPSSNFVVWWDGDLERELLDNNNIRKYNGSNNPVLLLANGCSSNNGSKATPSLQADLFGDWREEVIWRTSDNNSLRIYTTNIKTDYRLVTLMHDRQYRLAIAWQNVGYNQPPHTSFFVGKSMLIPDRLKPPSKPMNLRGVSLGDTVLIEWDSNVEADLAGYILYKGKSPHDFLDSLDVGNVTSYLDTNVTYDTTYYYALRAYDTDGNKSDLSDIITVTPTLRPDAPAGVSYRYDNNSCLLLWKYDDIDLISHVNIYRSESIDMSDPVKFKLDKNFTSYVDKNLIKGKTYYYTLTVTDTNNAESFHTDIIQITPADSFVFQSEDANLIGSVFVENNHLGYHGAAFTNFDASNSAVEFTNMPGFGGGPRALLFRYALGNTDRTGSLIVNGQATNLTMKGTGDWTNYVTDSVEVNLNSGYDNTIRFSATGSDFGNLDEIIIKSTPLTSVETVSELPAEFLLYQNYPNPFNPSTVITYTIPATVKSGASGIHVMLRVYDALGRRVATLVNEQKEPGNYRIEFNADNLPSGIYFYQLLAGNFISTKKMILLR</sequence>
<name>I7A023_MELRP</name>
<dbReference type="SUPFAM" id="SSF69318">
    <property type="entry name" value="Integrin alpha N-terminal domain"/>
    <property type="match status" value="1"/>
</dbReference>
<dbReference type="Gene3D" id="2.60.120.260">
    <property type="entry name" value="Galactose-binding domain-like"/>
    <property type="match status" value="1"/>
</dbReference>